<keyword evidence="2" id="KW-0963">Cytoplasm</keyword>
<dbReference type="InterPro" id="IPR033621">
    <property type="entry name" value="TIFA"/>
</dbReference>
<dbReference type="Pfam" id="PF00498">
    <property type="entry name" value="FHA"/>
    <property type="match status" value="1"/>
</dbReference>
<dbReference type="SUPFAM" id="SSF49879">
    <property type="entry name" value="SMAD/FHA domain"/>
    <property type="match status" value="1"/>
</dbReference>
<keyword evidence="4" id="KW-0391">Immunity</keyword>
<dbReference type="PANTHER" id="PTHR31266">
    <property type="entry name" value="TRAF-INTERACTING PROTEIN WITH FHA DOMAIN-CONTAINING PROTEIN A FAMILY MEMBER"/>
    <property type="match status" value="1"/>
</dbReference>
<feature type="domain" description="FHA" evidence="7">
    <location>
        <begin position="90"/>
        <end position="162"/>
    </location>
</feature>
<reference evidence="8" key="1">
    <citation type="submission" date="2025-08" db="UniProtKB">
        <authorList>
            <consortium name="Ensembl"/>
        </authorList>
    </citation>
    <scope>IDENTIFICATION</scope>
</reference>
<keyword evidence="3" id="KW-0399">Innate immunity</keyword>
<dbReference type="Proteomes" id="UP000472276">
    <property type="component" value="Unassembled WGS sequence"/>
</dbReference>
<evidence type="ECO:0000256" key="3">
    <source>
        <dbReference type="ARBA" id="ARBA00022588"/>
    </source>
</evidence>
<evidence type="ECO:0000256" key="6">
    <source>
        <dbReference type="ARBA" id="ARBA00040160"/>
    </source>
</evidence>
<dbReference type="GO" id="GO:0043123">
    <property type="term" value="P:positive regulation of canonical NF-kappaB signal transduction"/>
    <property type="evidence" value="ECO:0007669"/>
    <property type="project" value="InterPro"/>
</dbReference>
<dbReference type="InterPro" id="IPR000253">
    <property type="entry name" value="FHA_dom"/>
</dbReference>
<evidence type="ECO:0000256" key="1">
    <source>
        <dbReference type="ARBA" id="ARBA00004496"/>
    </source>
</evidence>
<evidence type="ECO:0000256" key="2">
    <source>
        <dbReference type="ARBA" id="ARBA00022490"/>
    </source>
</evidence>
<evidence type="ECO:0000313" key="8">
    <source>
        <dbReference type="Ensembl" id="ENSOABP00000000320.2"/>
    </source>
</evidence>
<evidence type="ECO:0000256" key="5">
    <source>
        <dbReference type="ARBA" id="ARBA00038199"/>
    </source>
</evidence>
<dbReference type="Gene3D" id="2.60.200.20">
    <property type="match status" value="1"/>
</dbReference>
<organism evidence="8 9">
    <name type="scientific">Oreochromis aureus</name>
    <name type="common">Israeli tilapia</name>
    <name type="synonym">Chromis aureus</name>
    <dbReference type="NCBI Taxonomy" id="47969"/>
    <lineage>
        <taxon>Eukaryota</taxon>
        <taxon>Metazoa</taxon>
        <taxon>Chordata</taxon>
        <taxon>Craniata</taxon>
        <taxon>Vertebrata</taxon>
        <taxon>Euteleostomi</taxon>
        <taxon>Actinopterygii</taxon>
        <taxon>Neopterygii</taxon>
        <taxon>Teleostei</taxon>
        <taxon>Neoteleostei</taxon>
        <taxon>Acanthomorphata</taxon>
        <taxon>Ovalentaria</taxon>
        <taxon>Cichlomorphae</taxon>
        <taxon>Cichliformes</taxon>
        <taxon>Cichlidae</taxon>
        <taxon>African cichlids</taxon>
        <taxon>Pseudocrenilabrinae</taxon>
        <taxon>Oreochromini</taxon>
        <taxon>Oreochromis</taxon>
    </lineage>
</organism>
<sequence>MKINESNSPPDVLEQQQDHILLFLSCKLLSCGHKQVRFFTMNVSQTMETEEDLLTCLQIKFYHPQQSCKGFYGRLPLGTRRRHTADDPLRLGRDTEACAYVLLDPRVSRKQLALYAYHIPQSSEMLFTIQNLSQRGKLSVNTSALGYLERMDLPDKALIRFGEYEILIIRESGEAKANFEVEFEVLAAPPSRETPMSTDSNMMNNFSAELSVRNPLESDEMHYPY</sequence>
<name>A0A668RDP3_OREAU</name>
<dbReference type="AlphaFoldDB" id="A0A668RDP3"/>
<comment type="subcellular location">
    <subcellularLocation>
        <location evidence="1">Cytoplasm</location>
    </subcellularLocation>
</comment>
<evidence type="ECO:0000313" key="9">
    <source>
        <dbReference type="Proteomes" id="UP000472276"/>
    </source>
</evidence>
<comment type="similarity">
    <text evidence="5">Belongs to the TIFA family.</text>
</comment>
<evidence type="ECO:0000256" key="4">
    <source>
        <dbReference type="ARBA" id="ARBA00022859"/>
    </source>
</evidence>
<dbReference type="OMA" id="TITCLQM"/>
<dbReference type="Ensembl" id="ENSOABT00000000338.2">
    <property type="protein sequence ID" value="ENSOABP00000000320.2"/>
    <property type="gene ID" value="ENSOABG00000000278.2"/>
</dbReference>
<evidence type="ECO:0000259" key="7">
    <source>
        <dbReference type="Pfam" id="PF00498"/>
    </source>
</evidence>
<dbReference type="GO" id="GO:0005737">
    <property type="term" value="C:cytoplasm"/>
    <property type="evidence" value="ECO:0007669"/>
    <property type="project" value="UniProtKB-SubCell"/>
</dbReference>
<reference evidence="8" key="2">
    <citation type="submission" date="2025-09" db="UniProtKB">
        <authorList>
            <consortium name="Ensembl"/>
        </authorList>
    </citation>
    <scope>IDENTIFICATION</scope>
</reference>
<protein>
    <recommendedName>
        <fullName evidence="6">TRAF-interacting protein with FHA domain-containing protein A</fullName>
    </recommendedName>
</protein>
<accession>A0A668RDP3</accession>
<gene>
    <name evidence="8" type="primary">LOC120432714</name>
</gene>
<dbReference type="GO" id="GO:0045087">
    <property type="term" value="P:innate immune response"/>
    <property type="evidence" value="ECO:0007669"/>
    <property type="project" value="UniProtKB-KW"/>
</dbReference>
<dbReference type="PANTHER" id="PTHR31266:SF2">
    <property type="entry name" value="TRAF-INTERACTING PROTEIN WITH FHA DOMAIN-CONTAINING PROTEIN A"/>
    <property type="match status" value="1"/>
</dbReference>
<proteinExistence type="inferred from homology"/>
<keyword evidence="9" id="KW-1185">Reference proteome</keyword>
<dbReference type="InterPro" id="IPR008984">
    <property type="entry name" value="SMAD_FHA_dom_sf"/>
</dbReference>